<feature type="signal peptide" evidence="1">
    <location>
        <begin position="1"/>
        <end position="24"/>
    </location>
</feature>
<keyword evidence="1" id="KW-0732">Signal</keyword>
<comment type="caution">
    <text evidence="3">The sequence shown here is derived from an EMBL/GenBank/DDBJ whole genome shotgun (WGS) entry which is preliminary data.</text>
</comment>
<keyword evidence="4" id="KW-1185">Reference proteome</keyword>
<sequence length="635" mass="68418">MVAKVQVSVLLAFVLLALLPMSSAQTFVGSDSGVHIFYQTKWSKPYIHYNIDGTWSSAPGVALTASADAAYPSANGWYRIDIASASKLEFVFNDGQSSWDNNNQKNYFASSAGTWKVSSVGADSGVHIFYQTQWPKPYIHYNNGAGWTTVPGVAMSLSNDPSFPSSSGWFRADFASTASIDFVFNNGQDAWDNNNNANYHATNGTWKYVGSTSGGNSGSGGVKAIFAHYMVGGKFAQQAAQDVKEALAIGLDGFIINVQDLSSSWSLSNVADLFSGAQGSAFKLLFSWDMDVIAKPSLVVSLFVKYASHANYYKYNDKPMSSTFWGGKLGSSTWQTDYKDALSAQGVQTYFVPAFDDISPSTSTLTNYPVDGLICWECAWAPQSNSPGATVLSTQDSAYIQAAKAAGKSYMMGISTHQYKHIDQSWNWYRPGNANVGLRIKQVLELQPDFVQVMTWNDAGEGHYFGRVWQWSVDSSPAIQAYVYGYPHDAFQQVYKPFFIGAKAGAKTLDALSPQNGRKVQGAFWYQPLLNGGDCSADTIGKPGGYQAALDMVNVAATFSSSGAKVTVKSGGSSIGSFTAKKGLNYWSVSGLKVGQVSVSIVDADGATQLSSVTGNVTVANKMSLCNYNYAVYGL</sequence>
<evidence type="ECO:0000259" key="2">
    <source>
        <dbReference type="SMART" id="SM01066"/>
    </source>
</evidence>
<dbReference type="VEuPathDB" id="FungiDB:AeMF1_001299"/>
<dbReference type="Pfam" id="PF03423">
    <property type="entry name" value="CBM_25"/>
    <property type="match status" value="1"/>
</dbReference>
<dbReference type="CDD" id="cd11577">
    <property type="entry name" value="GH71"/>
    <property type="match status" value="1"/>
</dbReference>
<reference evidence="3 4" key="1">
    <citation type="submission" date="2019-07" db="EMBL/GenBank/DDBJ databases">
        <title>Genomics analysis of Aphanomyces spp. identifies a new class of oomycete effector associated with host adaptation.</title>
        <authorList>
            <person name="Gaulin E."/>
        </authorList>
    </citation>
    <scope>NUCLEOTIDE SEQUENCE [LARGE SCALE GENOMIC DNA]</scope>
    <source>
        <strain evidence="3 4">ATCC 201684</strain>
    </source>
</reference>
<dbReference type="SMART" id="SM01066">
    <property type="entry name" value="CBM_25"/>
    <property type="match status" value="2"/>
</dbReference>
<gene>
    <name evidence="3" type="ORF">Ae201684_017051</name>
</gene>
<dbReference type="InterPro" id="IPR005197">
    <property type="entry name" value="Glyco_hydro_71"/>
</dbReference>
<dbReference type="GO" id="GO:0051118">
    <property type="term" value="F:glucan endo-1,3-alpha-glucosidase activity"/>
    <property type="evidence" value="ECO:0007669"/>
    <property type="project" value="InterPro"/>
</dbReference>
<evidence type="ECO:0000313" key="4">
    <source>
        <dbReference type="Proteomes" id="UP000481153"/>
    </source>
</evidence>
<protein>
    <recommendedName>
        <fullName evidence="2">Carbohydrate binding module family 25 domain-containing protein</fullName>
    </recommendedName>
</protein>
<dbReference type="Pfam" id="PF03659">
    <property type="entry name" value="Glyco_hydro_71"/>
    <property type="match status" value="1"/>
</dbReference>
<organism evidence="3 4">
    <name type="scientific">Aphanomyces euteiches</name>
    <dbReference type="NCBI Taxonomy" id="100861"/>
    <lineage>
        <taxon>Eukaryota</taxon>
        <taxon>Sar</taxon>
        <taxon>Stramenopiles</taxon>
        <taxon>Oomycota</taxon>
        <taxon>Saprolegniomycetes</taxon>
        <taxon>Saprolegniales</taxon>
        <taxon>Verrucalvaceae</taxon>
        <taxon>Aphanomyces</taxon>
    </lineage>
</organism>
<dbReference type="GO" id="GO:2001070">
    <property type="term" value="F:starch binding"/>
    <property type="evidence" value="ECO:0007669"/>
    <property type="project" value="InterPro"/>
</dbReference>
<dbReference type="Gene3D" id="2.60.40.10">
    <property type="entry name" value="Immunoglobulins"/>
    <property type="match status" value="2"/>
</dbReference>
<dbReference type="Proteomes" id="UP000481153">
    <property type="component" value="Unassembled WGS sequence"/>
</dbReference>
<dbReference type="Gene3D" id="3.20.20.80">
    <property type="entry name" value="Glycosidases"/>
    <property type="match status" value="1"/>
</dbReference>
<proteinExistence type="predicted"/>
<dbReference type="InterPro" id="IPR005085">
    <property type="entry name" value="CBM25"/>
</dbReference>
<dbReference type="InterPro" id="IPR013783">
    <property type="entry name" value="Ig-like_fold"/>
</dbReference>
<evidence type="ECO:0000313" key="3">
    <source>
        <dbReference type="EMBL" id="KAF0724238.1"/>
    </source>
</evidence>
<evidence type="ECO:0000256" key="1">
    <source>
        <dbReference type="SAM" id="SignalP"/>
    </source>
</evidence>
<feature type="domain" description="Carbohydrate binding module family 25" evidence="2">
    <location>
        <begin position="123"/>
        <end position="204"/>
    </location>
</feature>
<accession>A0A6G0WC85</accession>
<dbReference type="EMBL" id="VJMJ01000276">
    <property type="protein sequence ID" value="KAF0724238.1"/>
    <property type="molecule type" value="Genomic_DNA"/>
</dbReference>
<dbReference type="AlphaFoldDB" id="A0A6G0WC85"/>
<feature type="domain" description="Carbohydrate binding module family 25" evidence="2">
    <location>
        <begin position="31"/>
        <end position="112"/>
    </location>
</feature>
<name>A0A6G0WC85_9STRA</name>
<feature type="chain" id="PRO_5026207543" description="Carbohydrate binding module family 25 domain-containing protein" evidence="1">
    <location>
        <begin position="25"/>
        <end position="635"/>
    </location>
</feature>